<keyword evidence="15" id="KW-1185">Reference proteome</keyword>
<dbReference type="RefSeq" id="WP_009540274.1">
    <property type="nucleotide sequence ID" value="NZ_ANHY01000007.1"/>
</dbReference>
<dbReference type="EC" id="2.7.7.7" evidence="3"/>
<comment type="similarity">
    <text evidence="2">Belongs to the DNA polymerase type-C family. DnaE subfamily.</text>
</comment>
<gene>
    <name evidence="14" type="ORF">C882_4166</name>
</gene>
<dbReference type="CDD" id="cd04485">
    <property type="entry name" value="DnaE_OBF"/>
    <property type="match status" value="1"/>
</dbReference>
<comment type="catalytic activity">
    <reaction evidence="12">
        <text>DNA(n) + a 2'-deoxyribonucleoside 5'-triphosphate = DNA(n+1) + diphosphate</text>
        <dbReference type="Rhea" id="RHEA:22508"/>
        <dbReference type="Rhea" id="RHEA-COMP:17339"/>
        <dbReference type="Rhea" id="RHEA-COMP:17340"/>
        <dbReference type="ChEBI" id="CHEBI:33019"/>
        <dbReference type="ChEBI" id="CHEBI:61560"/>
        <dbReference type="ChEBI" id="CHEBI:173112"/>
        <dbReference type="EC" id="2.7.7.7"/>
    </reaction>
</comment>
<evidence type="ECO:0000256" key="4">
    <source>
        <dbReference type="ARBA" id="ARBA00019114"/>
    </source>
</evidence>
<dbReference type="GO" id="GO:0008408">
    <property type="term" value="F:3'-5' exonuclease activity"/>
    <property type="evidence" value="ECO:0007669"/>
    <property type="project" value="InterPro"/>
</dbReference>
<dbReference type="SUPFAM" id="SSF89550">
    <property type="entry name" value="PHP domain-like"/>
    <property type="match status" value="1"/>
</dbReference>
<evidence type="ECO:0000256" key="3">
    <source>
        <dbReference type="ARBA" id="ARBA00012417"/>
    </source>
</evidence>
<evidence type="ECO:0000256" key="5">
    <source>
        <dbReference type="ARBA" id="ARBA00022490"/>
    </source>
</evidence>
<evidence type="ECO:0000256" key="6">
    <source>
        <dbReference type="ARBA" id="ARBA00022679"/>
    </source>
</evidence>
<keyword evidence="7" id="KW-0548">Nucleotidyltransferase</keyword>
<comment type="caution">
    <text evidence="14">The sequence shown here is derived from an EMBL/GenBank/DDBJ whole genome shotgun (WGS) entry which is preliminary data.</text>
</comment>
<dbReference type="GO" id="GO:0003887">
    <property type="term" value="F:DNA-directed DNA polymerase activity"/>
    <property type="evidence" value="ECO:0007669"/>
    <property type="project" value="UniProtKB-KW"/>
</dbReference>
<dbReference type="Gene3D" id="1.10.10.1600">
    <property type="entry name" value="Bacterial DNA polymerase III alpha subunit, thumb domain"/>
    <property type="match status" value="1"/>
</dbReference>
<dbReference type="NCBIfam" id="TIGR00594">
    <property type="entry name" value="polc"/>
    <property type="match status" value="1"/>
</dbReference>
<keyword evidence="5" id="KW-0963">Cytoplasm</keyword>
<keyword evidence="6" id="KW-0808">Transferase</keyword>
<dbReference type="InterPro" id="IPR011708">
    <property type="entry name" value="DNA_pol3_alpha_NTPase_dom"/>
</dbReference>
<dbReference type="InterPro" id="IPR029460">
    <property type="entry name" value="DNAPol_HHH"/>
</dbReference>
<dbReference type="Gene3D" id="1.10.150.870">
    <property type="match status" value="1"/>
</dbReference>
<evidence type="ECO:0000259" key="13">
    <source>
        <dbReference type="SMART" id="SM00481"/>
    </source>
</evidence>
<proteinExistence type="inferred from homology"/>
<comment type="function">
    <text evidence="10">DNA polymerase III is a complex, multichain enzyme responsible for most of the replicative synthesis in bacteria. This DNA polymerase also exhibits 3' to 5' exonuclease activity. The alpha chain is the DNA polymerase.</text>
</comment>
<comment type="subunit">
    <text evidence="11">DNA polymerase III contains a core (composed of alpha, epsilon and theta chains) that associates with a tau subunit. This core dimerizes to form the POLIII' complex. PolIII' associates with the gamma complex (composed of gamma, delta, delta', psi and chi chains) and with the beta chain to form the complete DNA polymerase III complex.</text>
</comment>
<dbReference type="SMART" id="SM00481">
    <property type="entry name" value="POLIIIAc"/>
    <property type="match status" value="1"/>
</dbReference>
<evidence type="ECO:0000256" key="1">
    <source>
        <dbReference type="ARBA" id="ARBA00004496"/>
    </source>
</evidence>
<dbReference type="InterPro" id="IPR004805">
    <property type="entry name" value="DnaE2/DnaE/PolC"/>
</dbReference>
<accession>K9H196</accession>
<evidence type="ECO:0000256" key="8">
    <source>
        <dbReference type="ARBA" id="ARBA00022705"/>
    </source>
</evidence>
<dbReference type="PATRIC" id="fig|1238182.3.peg.1828"/>
<keyword evidence="9" id="KW-0239">DNA-directed DNA polymerase</keyword>
<name>K9H196_9PROT</name>
<dbReference type="Proteomes" id="UP000009881">
    <property type="component" value="Unassembled WGS sequence"/>
</dbReference>
<dbReference type="SUPFAM" id="SSF160975">
    <property type="entry name" value="AF1531-like"/>
    <property type="match status" value="1"/>
</dbReference>
<dbReference type="GO" id="GO:0005737">
    <property type="term" value="C:cytoplasm"/>
    <property type="evidence" value="ECO:0007669"/>
    <property type="project" value="UniProtKB-SubCell"/>
</dbReference>
<dbReference type="InterPro" id="IPR040982">
    <property type="entry name" value="DNA_pol3_finger"/>
</dbReference>
<reference evidence="14 15" key="1">
    <citation type="journal article" date="2013" name="Genome Announc.">
        <title>Draft Genome Sequence of an Alphaproteobacterium, Caenispirillum salinarum AK4(T), Isolated from a Solar Saltern.</title>
        <authorList>
            <person name="Khatri I."/>
            <person name="Singh A."/>
            <person name="Korpole S."/>
            <person name="Pinnaka A.K."/>
            <person name="Subramanian S."/>
        </authorList>
    </citation>
    <scope>NUCLEOTIDE SEQUENCE [LARGE SCALE GENOMIC DNA]</scope>
    <source>
        <strain evidence="14 15">AK4</strain>
    </source>
</reference>
<dbReference type="InterPro" id="IPR004013">
    <property type="entry name" value="PHP_dom"/>
</dbReference>
<protein>
    <recommendedName>
        <fullName evidence="4">DNA polymerase III subunit alpha</fullName>
        <ecNumber evidence="3">2.7.7.7</ecNumber>
    </recommendedName>
</protein>
<dbReference type="Pfam" id="PF02811">
    <property type="entry name" value="PHP"/>
    <property type="match status" value="1"/>
</dbReference>
<comment type="subcellular location">
    <subcellularLocation>
        <location evidence="1">Cytoplasm</location>
    </subcellularLocation>
</comment>
<dbReference type="AlphaFoldDB" id="K9H196"/>
<dbReference type="CDD" id="cd07433">
    <property type="entry name" value="PHP_PolIIIA_DnaE1"/>
    <property type="match status" value="1"/>
</dbReference>
<evidence type="ECO:0000256" key="7">
    <source>
        <dbReference type="ARBA" id="ARBA00022695"/>
    </source>
</evidence>
<dbReference type="GO" id="GO:0006260">
    <property type="term" value="P:DNA replication"/>
    <property type="evidence" value="ECO:0007669"/>
    <property type="project" value="UniProtKB-KW"/>
</dbReference>
<dbReference type="InterPro" id="IPR049821">
    <property type="entry name" value="PolIIIA_DnaE1_PHP"/>
</dbReference>
<dbReference type="Gene3D" id="3.20.20.140">
    <property type="entry name" value="Metal-dependent hydrolases"/>
    <property type="match status" value="1"/>
</dbReference>
<keyword evidence="8" id="KW-0235">DNA replication</keyword>
<dbReference type="STRING" id="1238182.C882_4166"/>
<dbReference type="Pfam" id="PF14579">
    <property type="entry name" value="HHH_6"/>
    <property type="match status" value="1"/>
</dbReference>
<dbReference type="InterPro" id="IPR016195">
    <property type="entry name" value="Pol/histidinol_Pase-like"/>
</dbReference>
<evidence type="ECO:0000313" key="14">
    <source>
        <dbReference type="EMBL" id="EKV30829.1"/>
    </source>
</evidence>
<evidence type="ECO:0000256" key="11">
    <source>
        <dbReference type="ARBA" id="ARBA00026073"/>
    </source>
</evidence>
<evidence type="ECO:0000256" key="9">
    <source>
        <dbReference type="ARBA" id="ARBA00022932"/>
    </source>
</evidence>
<feature type="domain" description="Polymerase/histidinol phosphatase N-terminal" evidence="13">
    <location>
        <begin position="11"/>
        <end position="78"/>
    </location>
</feature>
<sequence>MTDTAAASSFVHLRVHTAYSMSEGAIAVKTLPKLCKKMGMPAVAITDTRNVFGGLEFSVGCTGEGIQPIIGCQISLRRKAEKPSGFGAREARTPEPDQLVLIAQNAAGYENLLKVVSMSYLETDGHETPQVDMAALKEHGEGLICLTGGPLGPVGRLILDGQMDAAEDCLKALADIYSGRLYVEIQRHGMPREDQSEPGFIDLAYKLDLPLVATNECFFPDRDMYEAHDALICMAEKSFLSHTDRRRLTPEHYFKSPEEMRELFKDLPEAIDNTLVIAKRCAVMVEKRDPILPRAPQAGGGSEEEALRDVAAQGLRDRLEVHVYTDGMSDEEKEAAAKPYWDRLEYELGIINKMGFPGYFMIVADFIQWGKDHDIPVGPGRGSGAGSLVAWALTITDLDPLRFALLFERFLNPERVSMPDFDVDFCQDRREEVIRYVQEKYGRDKVAQIITFGKLQARAVVRSVGRVLEMPLGYVDKICKMIPNNPANPCTLPEALEQEPQLAELRDSDPQVAHMLSIALKLEGLFSHASTHAAGVVIGDRPLDELVPLYRDPNSDMPVTQFNMKWVEQAGLVKFDFLGLKTLTVINTAVKHIKEQHGVDIDMSALPLDDEKSYRLLARGETAGVFQLESTGMRDVLTKLKPDCLEDIIAVVALYRPGPMDNIPSYIRRKQGEEEVIYMHPDLEQILSETYGIMIYQEQVMQAAQILAGYSLGGADLLRRAMGKKIQAEMDKQRTMFCDGAEQNGIAREKASEIFDTIAKFAGYGFNKSHAAAYALVAYQTAYLKANYPVEFMAATMTYDMHNTEKLEAFKAELGRLKIDLLPPDINRSEVLFSVEKGAVRYALSAIKNVGQHAMESLVNERRKNGPFKDIKDFAQRLDTKAVNKRLLENLVRAGAFDCLNKNRAQTFAAIETIMRHAQAAAEERSSNQVSLFGGTQEATPPLTLPKVPDWTPVEKLDCELAAIGFYLSAHPLDTFDRTLKRLSVVKSSELVEHLKNGGANPVKMAGSVGGRKERVGKNGSRYAFVTLSDAGGTYEVMFFSEILAASREVLDSGKPVVITVDARLDGEQVRLGAKAVENLEEVAARSTKKLEIHIDNPEPLERLRAVIDKDKPGNGTIVVVAHLDEYNVELKYADRQFQLSAATLSALRNTPGVMDVVEI</sequence>
<dbReference type="PANTHER" id="PTHR32294:SF0">
    <property type="entry name" value="DNA POLYMERASE III SUBUNIT ALPHA"/>
    <property type="match status" value="1"/>
</dbReference>
<dbReference type="InterPro" id="IPR003141">
    <property type="entry name" value="Pol/His_phosphatase_N"/>
</dbReference>
<evidence type="ECO:0000256" key="10">
    <source>
        <dbReference type="ARBA" id="ARBA00025611"/>
    </source>
</evidence>
<dbReference type="Pfam" id="PF17657">
    <property type="entry name" value="DNA_pol3_finger"/>
    <property type="match status" value="1"/>
</dbReference>
<evidence type="ECO:0000256" key="2">
    <source>
        <dbReference type="ARBA" id="ARBA00009496"/>
    </source>
</evidence>
<dbReference type="InterPro" id="IPR041931">
    <property type="entry name" value="DNA_pol3_alpha_thumb_dom"/>
</dbReference>
<dbReference type="EMBL" id="ANHY01000007">
    <property type="protein sequence ID" value="EKV30829.1"/>
    <property type="molecule type" value="Genomic_DNA"/>
</dbReference>
<dbReference type="OrthoDB" id="9803237at2"/>
<dbReference type="NCBIfam" id="NF004226">
    <property type="entry name" value="PRK05673.1"/>
    <property type="match status" value="1"/>
</dbReference>
<dbReference type="Pfam" id="PF07733">
    <property type="entry name" value="DNA_pol3_alpha"/>
    <property type="match status" value="1"/>
</dbReference>
<evidence type="ECO:0000313" key="15">
    <source>
        <dbReference type="Proteomes" id="UP000009881"/>
    </source>
</evidence>
<organism evidence="14 15">
    <name type="scientific">Caenispirillum salinarum AK4</name>
    <dbReference type="NCBI Taxonomy" id="1238182"/>
    <lineage>
        <taxon>Bacteria</taxon>
        <taxon>Pseudomonadati</taxon>
        <taxon>Pseudomonadota</taxon>
        <taxon>Alphaproteobacteria</taxon>
        <taxon>Rhodospirillales</taxon>
        <taxon>Novispirillaceae</taxon>
        <taxon>Caenispirillum</taxon>
    </lineage>
</organism>
<evidence type="ECO:0000256" key="12">
    <source>
        <dbReference type="ARBA" id="ARBA00049244"/>
    </source>
</evidence>
<dbReference type="eggNOG" id="COG0587">
    <property type="taxonomic scope" value="Bacteria"/>
</dbReference>
<dbReference type="PANTHER" id="PTHR32294">
    <property type="entry name" value="DNA POLYMERASE III SUBUNIT ALPHA"/>
    <property type="match status" value="1"/>
</dbReference>